<gene>
    <name evidence="1" type="ORF">SAMN05444817_1193</name>
</gene>
<name>A0A1N7KE91_9CORY</name>
<evidence type="ECO:0000313" key="2">
    <source>
        <dbReference type="Proteomes" id="UP000186292"/>
    </source>
</evidence>
<organism evidence="1 2">
    <name type="scientific">Corynebacterium appendicis CIP 107643</name>
    <dbReference type="NCBI Taxonomy" id="1161099"/>
    <lineage>
        <taxon>Bacteria</taxon>
        <taxon>Bacillati</taxon>
        <taxon>Actinomycetota</taxon>
        <taxon>Actinomycetes</taxon>
        <taxon>Mycobacteriales</taxon>
        <taxon>Corynebacteriaceae</taxon>
        <taxon>Corynebacterium</taxon>
    </lineage>
</organism>
<sequence>MGLGAAGAKVSEATLNDGAVIGYDLLVRYPERG</sequence>
<protein>
    <submittedName>
        <fullName evidence="1">Uncharacterized protein</fullName>
    </submittedName>
</protein>
<dbReference type="AlphaFoldDB" id="A0A1N7KE91"/>
<dbReference type="EMBL" id="FTOF01000019">
    <property type="protein sequence ID" value="SIS59810.1"/>
    <property type="molecule type" value="Genomic_DNA"/>
</dbReference>
<evidence type="ECO:0000313" key="1">
    <source>
        <dbReference type="EMBL" id="SIS59810.1"/>
    </source>
</evidence>
<proteinExistence type="predicted"/>
<dbReference type="Proteomes" id="UP000186292">
    <property type="component" value="Unassembled WGS sequence"/>
</dbReference>
<reference evidence="2" key="1">
    <citation type="submission" date="2017-01" db="EMBL/GenBank/DDBJ databases">
        <authorList>
            <person name="Varghese N."/>
            <person name="Submissions S."/>
        </authorList>
    </citation>
    <scope>NUCLEOTIDE SEQUENCE [LARGE SCALE GENOMIC DNA]</scope>
    <source>
        <strain evidence="2">DSM 44531</strain>
    </source>
</reference>
<accession>A0A1N7KE91</accession>
<keyword evidence="2" id="KW-1185">Reference proteome</keyword>